<keyword evidence="3" id="KW-1185">Reference proteome</keyword>
<dbReference type="AlphaFoldDB" id="A0A388LI22"/>
<dbReference type="EMBL" id="BFEA01000392">
    <property type="protein sequence ID" value="GBG81970.1"/>
    <property type="molecule type" value="Genomic_DNA"/>
</dbReference>
<feature type="region of interest" description="Disordered" evidence="1">
    <location>
        <begin position="211"/>
        <end position="238"/>
    </location>
</feature>
<reference evidence="2 3" key="1">
    <citation type="journal article" date="2018" name="Cell">
        <title>The Chara Genome: Secondary Complexity and Implications for Plant Terrestrialization.</title>
        <authorList>
            <person name="Nishiyama T."/>
            <person name="Sakayama H."/>
            <person name="Vries J.D."/>
            <person name="Buschmann H."/>
            <person name="Saint-Marcoux D."/>
            <person name="Ullrich K.K."/>
            <person name="Haas F.B."/>
            <person name="Vanderstraeten L."/>
            <person name="Becker D."/>
            <person name="Lang D."/>
            <person name="Vosolsobe S."/>
            <person name="Rombauts S."/>
            <person name="Wilhelmsson P.K.I."/>
            <person name="Janitza P."/>
            <person name="Kern R."/>
            <person name="Heyl A."/>
            <person name="Rumpler F."/>
            <person name="Villalobos L.I.A.C."/>
            <person name="Clay J.M."/>
            <person name="Skokan R."/>
            <person name="Toyoda A."/>
            <person name="Suzuki Y."/>
            <person name="Kagoshima H."/>
            <person name="Schijlen E."/>
            <person name="Tajeshwar N."/>
            <person name="Catarino B."/>
            <person name="Hetherington A.J."/>
            <person name="Saltykova A."/>
            <person name="Bonnot C."/>
            <person name="Breuninger H."/>
            <person name="Symeonidi A."/>
            <person name="Radhakrishnan G.V."/>
            <person name="Van Nieuwerburgh F."/>
            <person name="Deforce D."/>
            <person name="Chang C."/>
            <person name="Karol K.G."/>
            <person name="Hedrich R."/>
            <person name="Ulvskov P."/>
            <person name="Glockner G."/>
            <person name="Delwiche C.F."/>
            <person name="Petrasek J."/>
            <person name="Van de Peer Y."/>
            <person name="Friml J."/>
            <person name="Beilby M."/>
            <person name="Dolan L."/>
            <person name="Kohara Y."/>
            <person name="Sugano S."/>
            <person name="Fujiyama A."/>
            <person name="Delaux P.-M."/>
            <person name="Quint M."/>
            <person name="TheiBen G."/>
            <person name="Hagemann M."/>
            <person name="Harholt J."/>
            <person name="Dunand C."/>
            <person name="Zachgo S."/>
            <person name="Langdale J."/>
            <person name="Maumus F."/>
            <person name="Straeten D.V.D."/>
            <person name="Gould S.B."/>
            <person name="Rensing S.A."/>
        </authorList>
    </citation>
    <scope>NUCLEOTIDE SEQUENCE [LARGE SCALE GENOMIC DNA]</scope>
    <source>
        <strain evidence="2 3">S276</strain>
    </source>
</reference>
<organism evidence="2 3">
    <name type="scientific">Chara braunii</name>
    <name type="common">Braun's stonewort</name>
    <dbReference type="NCBI Taxonomy" id="69332"/>
    <lineage>
        <taxon>Eukaryota</taxon>
        <taxon>Viridiplantae</taxon>
        <taxon>Streptophyta</taxon>
        <taxon>Charophyceae</taxon>
        <taxon>Charales</taxon>
        <taxon>Characeae</taxon>
        <taxon>Chara</taxon>
    </lineage>
</organism>
<evidence type="ECO:0008006" key="4">
    <source>
        <dbReference type="Google" id="ProtNLM"/>
    </source>
</evidence>
<feature type="compositionally biased region" description="Basic and acidic residues" evidence="1">
    <location>
        <begin position="227"/>
        <end position="236"/>
    </location>
</feature>
<protein>
    <recommendedName>
        <fullName evidence="4">CCHC-type domain-containing protein</fullName>
    </recommendedName>
</protein>
<accession>A0A388LI22</accession>
<proteinExistence type="predicted"/>
<comment type="caution">
    <text evidence="2">The sequence shown here is derived from an EMBL/GenBank/DDBJ whole genome shotgun (WGS) entry which is preliminary data.</text>
</comment>
<evidence type="ECO:0000256" key="1">
    <source>
        <dbReference type="SAM" id="MobiDB-lite"/>
    </source>
</evidence>
<evidence type="ECO:0000313" key="3">
    <source>
        <dbReference type="Proteomes" id="UP000265515"/>
    </source>
</evidence>
<feature type="region of interest" description="Disordered" evidence="1">
    <location>
        <begin position="96"/>
        <end position="130"/>
    </location>
</feature>
<sequence length="739" mass="84677">MTEAGDLVARTDCNERGHYANQCPSRWRAPETKASTSYDVNRGRSAFPRKVAAATATVAPEDLRRQIEELNKSLASVSEFVLAETTKKAEDERLRIEAEEEPERLKAEQKAREKKEQKRIEKQTREAQRAAEIDKKVELQLAIKTGDFLNRMEASLGAVLEFAQKVKPVKQKVHIPSDSGDESYESGTEDIRAKTKKLTIHEKRKRGPEVVFEDSPPMVTSAKRTPRRSEQKKKDTNTPVRITRSIAKLKTKLSPLIDKFKKIPGQPSTVEKLRYRNQQMKDLRSLDALELQGICKDERVAYVGKIDAIFDIASHRTRLHFGEIEAIEPVLNLAESLNAKPAGGQQQLTCKTLGGNTWVGGWKKLRKSFGESTIREGKTEFLLKAGKKRFKNGGTFVFVHMRKWKPKARILKAILVGILRNPKKISEVYRWGLKSLMNLYNVIKDFSKKSTRKYLRRLISRVVHDSFGFSLSADLVIRVKFDDRIRLVELRKLMNDGIMACELHVCIRNRAMKKVRIVWVENPSIGHTLHNQRAFASRDTATCVCAGSPHPKEDGHVCFRLCDDDTRYERLSNTNDIPRLDIPNRISLLRQEVVFGFSNWYNLKGFVPDFSRFDFQVCFGEKDDSSDRISVEEVNTVKRECDGMVLTPLDRNAGETLVICPFVYYRAMIDSFVTNVGYRIVKDQEREVLAMVKMEVREEGLTKFARWDEWGAMEPPMYSRNIKTQVGFDPYAPPSRGLW</sequence>
<dbReference type="Proteomes" id="UP000265515">
    <property type="component" value="Unassembled WGS sequence"/>
</dbReference>
<gene>
    <name evidence="2" type="ORF">CBR_g34151</name>
</gene>
<dbReference type="Gramene" id="GBG81970">
    <property type="protein sequence ID" value="GBG81970"/>
    <property type="gene ID" value="CBR_g34151"/>
</dbReference>
<name>A0A388LI22_CHABU</name>
<evidence type="ECO:0000313" key="2">
    <source>
        <dbReference type="EMBL" id="GBG81970.1"/>
    </source>
</evidence>